<evidence type="ECO:0000313" key="3">
    <source>
        <dbReference type="EMBL" id="PWA08527.1"/>
    </source>
</evidence>
<gene>
    <name evidence="3" type="ORF">DCC39_14715</name>
</gene>
<dbReference type="SUPFAM" id="SSF52402">
    <property type="entry name" value="Adenine nucleotide alpha hydrolases-like"/>
    <property type="match status" value="1"/>
</dbReference>
<dbReference type="OrthoDB" id="2426295at2"/>
<evidence type="ECO:0000259" key="2">
    <source>
        <dbReference type="Pfam" id="PF00582"/>
    </source>
</evidence>
<dbReference type="RefSeq" id="WP_116555662.1">
    <property type="nucleotide sequence ID" value="NZ_QCZG01000036.1"/>
</dbReference>
<dbReference type="InterPro" id="IPR006015">
    <property type="entry name" value="Universal_stress_UspA"/>
</dbReference>
<dbReference type="AlphaFoldDB" id="A0A2U1JTI4"/>
<dbReference type="PRINTS" id="PR01438">
    <property type="entry name" value="UNVRSLSTRESS"/>
</dbReference>
<feature type="domain" description="UspA" evidence="2">
    <location>
        <begin position="3"/>
        <end position="144"/>
    </location>
</feature>
<accession>A0A2U1JTI4</accession>
<sequence>MLYSRILVAYDGSNLSKKALNTATELLKESSNIELDVVTVFEMPRGYESFGIYNENLLAGYRREAEKMMEDVEKELKAKNLPNKISTYILEGNTPKMLIEFANNHDSDLIIIGNRGLSGFKEVFLGSVSHYVVQRANCPVFVIK</sequence>
<dbReference type="InterPro" id="IPR014729">
    <property type="entry name" value="Rossmann-like_a/b/a_fold"/>
</dbReference>
<organism evidence="3 4">
    <name type="scientific">Pueribacillus theae</name>
    <dbReference type="NCBI Taxonomy" id="2171751"/>
    <lineage>
        <taxon>Bacteria</taxon>
        <taxon>Bacillati</taxon>
        <taxon>Bacillota</taxon>
        <taxon>Bacilli</taxon>
        <taxon>Bacillales</taxon>
        <taxon>Bacillaceae</taxon>
        <taxon>Pueribacillus</taxon>
    </lineage>
</organism>
<evidence type="ECO:0000256" key="1">
    <source>
        <dbReference type="ARBA" id="ARBA00008791"/>
    </source>
</evidence>
<dbReference type="PANTHER" id="PTHR46268:SF6">
    <property type="entry name" value="UNIVERSAL STRESS PROTEIN UP12"/>
    <property type="match status" value="1"/>
</dbReference>
<dbReference type="CDD" id="cd00293">
    <property type="entry name" value="USP-like"/>
    <property type="match status" value="1"/>
</dbReference>
<protein>
    <submittedName>
        <fullName evidence="3">Universal stress protein</fullName>
    </submittedName>
</protein>
<proteinExistence type="inferred from homology"/>
<comment type="similarity">
    <text evidence="1">Belongs to the universal stress protein A family.</text>
</comment>
<evidence type="ECO:0000313" key="4">
    <source>
        <dbReference type="Proteomes" id="UP000245998"/>
    </source>
</evidence>
<dbReference type="PANTHER" id="PTHR46268">
    <property type="entry name" value="STRESS RESPONSE PROTEIN NHAX"/>
    <property type="match status" value="1"/>
</dbReference>
<comment type="caution">
    <text evidence="3">The sequence shown here is derived from an EMBL/GenBank/DDBJ whole genome shotgun (WGS) entry which is preliminary data.</text>
</comment>
<keyword evidence="4" id="KW-1185">Reference proteome</keyword>
<dbReference type="EMBL" id="QCZG01000036">
    <property type="protein sequence ID" value="PWA08527.1"/>
    <property type="molecule type" value="Genomic_DNA"/>
</dbReference>
<reference evidence="3 4" key="1">
    <citation type="submission" date="2018-04" db="EMBL/GenBank/DDBJ databases">
        <title>Camelliibacillus theae gen. nov., sp. nov., isolated from Pu'er tea.</title>
        <authorList>
            <person name="Niu L."/>
        </authorList>
    </citation>
    <scope>NUCLEOTIDE SEQUENCE [LARGE SCALE GENOMIC DNA]</scope>
    <source>
        <strain evidence="3 4">T8</strain>
    </source>
</reference>
<dbReference type="InterPro" id="IPR006016">
    <property type="entry name" value="UspA"/>
</dbReference>
<name>A0A2U1JTI4_9BACI</name>
<dbReference type="Gene3D" id="3.40.50.620">
    <property type="entry name" value="HUPs"/>
    <property type="match status" value="1"/>
</dbReference>
<dbReference type="Proteomes" id="UP000245998">
    <property type="component" value="Unassembled WGS sequence"/>
</dbReference>
<dbReference type="Pfam" id="PF00582">
    <property type="entry name" value="Usp"/>
    <property type="match status" value="1"/>
</dbReference>